<name>A0ABW1ZK72_9DEIO</name>
<gene>
    <name evidence="2" type="ORF">ACFP90_13845</name>
</gene>
<protein>
    <submittedName>
        <fullName evidence="2">Metalloenzyme domain protein</fullName>
    </submittedName>
</protein>
<keyword evidence="3" id="KW-1185">Reference proteome</keyword>
<dbReference type="EMBL" id="JBHSWB010000001">
    <property type="protein sequence ID" value="MFC6661305.1"/>
    <property type="molecule type" value="Genomic_DNA"/>
</dbReference>
<dbReference type="SUPFAM" id="SSF53649">
    <property type="entry name" value="Alkaline phosphatase-like"/>
    <property type="match status" value="1"/>
</dbReference>
<dbReference type="RefSeq" id="WP_380056731.1">
    <property type="nucleotide sequence ID" value="NZ_JBHSWB010000001.1"/>
</dbReference>
<accession>A0ABW1ZK72</accession>
<reference evidence="3" key="1">
    <citation type="journal article" date="2019" name="Int. J. Syst. Evol. Microbiol.">
        <title>The Global Catalogue of Microorganisms (GCM) 10K type strain sequencing project: providing services to taxonomists for standard genome sequencing and annotation.</title>
        <authorList>
            <consortium name="The Broad Institute Genomics Platform"/>
            <consortium name="The Broad Institute Genome Sequencing Center for Infectious Disease"/>
            <person name="Wu L."/>
            <person name="Ma J."/>
        </authorList>
    </citation>
    <scope>NUCLEOTIDE SEQUENCE [LARGE SCALE GENOMIC DNA]</scope>
    <source>
        <strain evidence="3">CCUG 63830</strain>
    </source>
</reference>
<comment type="caution">
    <text evidence="2">The sequence shown here is derived from an EMBL/GenBank/DDBJ whole genome shotgun (WGS) entry which is preliminary data.</text>
</comment>
<evidence type="ECO:0000256" key="1">
    <source>
        <dbReference type="SAM" id="MobiDB-lite"/>
    </source>
</evidence>
<evidence type="ECO:0000313" key="2">
    <source>
        <dbReference type="EMBL" id="MFC6661305.1"/>
    </source>
</evidence>
<dbReference type="InterPro" id="IPR017850">
    <property type="entry name" value="Alkaline_phosphatase_core_sf"/>
</dbReference>
<proteinExistence type="predicted"/>
<evidence type="ECO:0000313" key="3">
    <source>
        <dbReference type="Proteomes" id="UP001596317"/>
    </source>
</evidence>
<sequence length="369" mass="39047">MTGLLWLALDGVGHPLDAPPDSVWDQDLPTLRPLVDAAPALDAALGVPGLPQSGTGQSCWLTGQNAVALMGEHFGPHPGPTLQALLRAASLPMRLTQAGGRAVLVNRYHPAYLHAGTRGPRNRLGCFPFAFQAAGLPLNPGGVPLLGATLGLAYARPWAEEGTLDEIARHGEALGHAAAHADLLAADLWFSDLLGHGGGPDAAPEVWAAGRAYLRRVDALLWGALQAGARVVLSSDHGNLEDLRVKSHTAARVPFLGVGLSLPGAATIVEGDRRWPPCWACNAKVIHRFIHKDCGQAVDKVGVGPRMRCIFWAPGHCFQTKHAGVPWVPKLSTASRFTVDNWGRLCSARRGRRPPRRPGPSPRGGFPGG</sequence>
<organism evidence="2 3">
    <name type="scientific">Deinococcus multiflagellatus</name>
    <dbReference type="NCBI Taxonomy" id="1656887"/>
    <lineage>
        <taxon>Bacteria</taxon>
        <taxon>Thermotogati</taxon>
        <taxon>Deinococcota</taxon>
        <taxon>Deinococci</taxon>
        <taxon>Deinococcales</taxon>
        <taxon>Deinococcaceae</taxon>
        <taxon>Deinococcus</taxon>
    </lineage>
</organism>
<dbReference type="Proteomes" id="UP001596317">
    <property type="component" value="Unassembled WGS sequence"/>
</dbReference>
<dbReference type="Gene3D" id="3.40.720.10">
    <property type="entry name" value="Alkaline Phosphatase, subunit A"/>
    <property type="match status" value="1"/>
</dbReference>
<feature type="region of interest" description="Disordered" evidence="1">
    <location>
        <begin position="348"/>
        <end position="369"/>
    </location>
</feature>